<dbReference type="EMBL" id="UINC01038229">
    <property type="protein sequence ID" value="SVB34935.1"/>
    <property type="molecule type" value="Genomic_DNA"/>
</dbReference>
<proteinExistence type="predicted"/>
<dbReference type="InterPro" id="IPR027417">
    <property type="entry name" value="P-loop_NTPase"/>
</dbReference>
<evidence type="ECO:0000259" key="3">
    <source>
        <dbReference type="PROSITE" id="PS50893"/>
    </source>
</evidence>
<dbReference type="PROSITE" id="PS50893">
    <property type="entry name" value="ABC_TRANSPORTER_2"/>
    <property type="match status" value="1"/>
</dbReference>
<sequence length="232" mass="26565">MNKRATLIYELKNLKKVYQKRPVISIGRLQIHRGTIYGILGPVGSGKTTLLRHLAGLESQTEGILKYDNNEFGITWLGKIKVPQEIYYVGEHLVSEKQTVEQLIKSTYQDKSNGIVKRYFRGSISKQILPLRINFLSPGQRAWFDLVLALESDPRVLIHDNFATLFDNEMEFIARKELKKMNKDLGTTVILSSINDNALKKFCSVLVYLENGHITKVRSGLHKQQRGDYSKK</sequence>
<gene>
    <name evidence="4" type="ORF">METZ01_LOCUS187789</name>
</gene>
<dbReference type="PANTHER" id="PTHR43158">
    <property type="entry name" value="SKFA PEPTIDE EXPORT ATP-BINDING PROTEIN SKFE"/>
    <property type="match status" value="1"/>
</dbReference>
<dbReference type="GO" id="GO:0005524">
    <property type="term" value="F:ATP binding"/>
    <property type="evidence" value="ECO:0007669"/>
    <property type="project" value="UniProtKB-KW"/>
</dbReference>
<evidence type="ECO:0000313" key="4">
    <source>
        <dbReference type="EMBL" id="SVB34935.1"/>
    </source>
</evidence>
<dbReference type="SUPFAM" id="SSF52540">
    <property type="entry name" value="P-loop containing nucleoside triphosphate hydrolases"/>
    <property type="match status" value="1"/>
</dbReference>
<protein>
    <recommendedName>
        <fullName evidence="3">ABC transporter domain-containing protein</fullName>
    </recommendedName>
</protein>
<feature type="domain" description="ABC transporter" evidence="3">
    <location>
        <begin position="9"/>
        <end position="232"/>
    </location>
</feature>
<evidence type="ECO:0000256" key="1">
    <source>
        <dbReference type="ARBA" id="ARBA00022741"/>
    </source>
</evidence>
<keyword evidence="2" id="KW-0067">ATP-binding</keyword>
<dbReference type="SMART" id="SM00382">
    <property type="entry name" value="AAA"/>
    <property type="match status" value="1"/>
</dbReference>
<evidence type="ECO:0000256" key="2">
    <source>
        <dbReference type="ARBA" id="ARBA00022840"/>
    </source>
</evidence>
<accession>A0A382D9J4</accession>
<keyword evidence="1" id="KW-0547">Nucleotide-binding</keyword>
<dbReference type="Gene3D" id="3.40.50.300">
    <property type="entry name" value="P-loop containing nucleotide triphosphate hydrolases"/>
    <property type="match status" value="1"/>
</dbReference>
<dbReference type="GO" id="GO:0016887">
    <property type="term" value="F:ATP hydrolysis activity"/>
    <property type="evidence" value="ECO:0007669"/>
    <property type="project" value="InterPro"/>
</dbReference>
<organism evidence="4">
    <name type="scientific">marine metagenome</name>
    <dbReference type="NCBI Taxonomy" id="408172"/>
    <lineage>
        <taxon>unclassified sequences</taxon>
        <taxon>metagenomes</taxon>
        <taxon>ecological metagenomes</taxon>
    </lineage>
</organism>
<dbReference type="InterPro" id="IPR003439">
    <property type="entry name" value="ABC_transporter-like_ATP-bd"/>
</dbReference>
<reference evidence="4" key="1">
    <citation type="submission" date="2018-05" db="EMBL/GenBank/DDBJ databases">
        <authorList>
            <person name="Lanie J.A."/>
            <person name="Ng W.-L."/>
            <person name="Kazmierczak K.M."/>
            <person name="Andrzejewski T.M."/>
            <person name="Davidsen T.M."/>
            <person name="Wayne K.J."/>
            <person name="Tettelin H."/>
            <person name="Glass J.I."/>
            <person name="Rusch D."/>
            <person name="Podicherti R."/>
            <person name="Tsui H.-C.T."/>
            <person name="Winkler M.E."/>
        </authorList>
    </citation>
    <scope>NUCLEOTIDE SEQUENCE</scope>
</reference>
<dbReference type="Pfam" id="PF00005">
    <property type="entry name" value="ABC_tran"/>
    <property type="match status" value="1"/>
</dbReference>
<name>A0A382D9J4_9ZZZZ</name>
<dbReference type="InterPro" id="IPR003593">
    <property type="entry name" value="AAA+_ATPase"/>
</dbReference>
<dbReference type="PANTHER" id="PTHR43158:SF2">
    <property type="entry name" value="SKFA PEPTIDE EXPORT ATP-BINDING PROTEIN SKFE"/>
    <property type="match status" value="1"/>
</dbReference>
<dbReference type="AlphaFoldDB" id="A0A382D9J4"/>